<accession>A0A371F688</accession>
<keyword evidence="3" id="KW-1185">Reference proteome</keyword>
<evidence type="ECO:0000313" key="2">
    <source>
        <dbReference type="EMBL" id="RDX73810.1"/>
    </source>
</evidence>
<reference evidence="2" key="1">
    <citation type="submission" date="2018-05" db="EMBL/GenBank/DDBJ databases">
        <title>Draft genome of Mucuna pruriens seed.</title>
        <authorList>
            <person name="Nnadi N.E."/>
            <person name="Vos R."/>
            <person name="Hasami M.H."/>
            <person name="Devisetty U.K."/>
            <person name="Aguiy J.C."/>
        </authorList>
    </citation>
    <scope>NUCLEOTIDE SEQUENCE [LARGE SCALE GENOMIC DNA]</scope>
    <source>
        <strain evidence="2">JCA_2017</strain>
    </source>
</reference>
<name>A0A371F688_MUCPR</name>
<evidence type="ECO:0000256" key="1">
    <source>
        <dbReference type="SAM" id="Phobius"/>
    </source>
</evidence>
<dbReference type="Proteomes" id="UP000257109">
    <property type="component" value="Unassembled WGS sequence"/>
</dbReference>
<evidence type="ECO:0000313" key="3">
    <source>
        <dbReference type="Proteomes" id="UP000257109"/>
    </source>
</evidence>
<keyword evidence="1" id="KW-0812">Transmembrane</keyword>
<dbReference type="EMBL" id="QJKJ01010401">
    <property type="protein sequence ID" value="RDX73810.1"/>
    <property type="molecule type" value="Genomic_DNA"/>
</dbReference>
<keyword evidence="1" id="KW-0472">Membrane</keyword>
<dbReference type="AlphaFoldDB" id="A0A371F688"/>
<gene>
    <name evidence="2" type="ORF">CR513_46524</name>
</gene>
<feature type="non-terminal residue" evidence="2">
    <location>
        <position position="1"/>
    </location>
</feature>
<evidence type="ECO:0008006" key="4">
    <source>
        <dbReference type="Google" id="ProtNLM"/>
    </source>
</evidence>
<dbReference type="OrthoDB" id="10407869at2759"/>
<keyword evidence="1" id="KW-1133">Transmembrane helix</keyword>
<organism evidence="2 3">
    <name type="scientific">Mucuna pruriens</name>
    <name type="common">Velvet bean</name>
    <name type="synonym">Dolichos pruriens</name>
    <dbReference type="NCBI Taxonomy" id="157652"/>
    <lineage>
        <taxon>Eukaryota</taxon>
        <taxon>Viridiplantae</taxon>
        <taxon>Streptophyta</taxon>
        <taxon>Embryophyta</taxon>
        <taxon>Tracheophyta</taxon>
        <taxon>Spermatophyta</taxon>
        <taxon>Magnoliopsida</taxon>
        <taxon>eudicotyledons</taxon>
        <taxon>Gunneridae</taxon>
        <taxon>Pentapetalae</taxon>
        <taxon>rosids</taxon>
        <taxon>fabids</taxon>
        <taxon>Fabales</taxon>
        <taxon>Fabaceae</taxon>
        <taxon>Papilionoideae</taxon>
        <taxon>50 kb inversion clade</taxon>
        <taxon>NPAAA clade</taxon>
        <taxon>indigoferoid/millettioid clade</taxon>
        <taxon>Phaseoleae</taxon>
        <taxon>Mucuna</taxon>
    </lineage>
</organism>
<sequence length="265" mass="29976">MVPSTLRGESRDIDRVTPPYTLISVPQDNGNERQSYECDEFCGTPWRIARTIVGLSALVIFCLMIPFVNRYNFSPISQTSPPRFFLHSLRVATFNVSQGELTATWNVNLTISNGVVNSSFINFLNLKALMVYKEDKALALSAPIKSQGLLARRGVFVMDKNENKTLCLSFNTTGWERDQPIVDDDVVREIDEERKVGVMTFGLKIEVEAEIQINMINVLVAMHPYCSNLQVDLAPLERGEVATLDYIGQDRECFDNVDQWNINKT</sequence>
<feature type="transmembrane region" description="Helical" evidence="1">
    <location>
        <begin position="48"/>
        <end position="68"/>
    </location>
</feature>
<proteinExistence type="predicted"/>
<comment type="caution">
    <text evidence="2">The sequence shown here is derived from an EMBL/GenBank/DDBJ whole genome shotgun (WGS) entry which is preliminary data.</text>
</comment>
<protein>
    <recommendedName>
        <fullName evidence="4">Late embryogenesis abundant protein LEA-2 subgroup domain-containing protein</fullName>
    </recommendedName>
</protein>